<sequence length="171" mass="19213">MTDAAWLPKPLTTDRLVLRAFTASDEQFLVELGGDPQTWQYLGGVRPVEERRRSIVKAFGTPNVFIACTDTAPIGFVSLRPCDRESAGGVPEVGYVFARAHWGHGYAREAVAAILDWGFEQYPAVEAPRIVALTQEANDRSRRLLESLGMHLVERYFAWDARQTMYAIDRP</sequence>
<protein>
    <recommendedName>
        <fullName evidence="1">N-acetyltransferase domain-containing protein</fullName>
    </recommendedName>
</protein>
<dbReference type="GO" id="GO:0016747">
    <property type="term" value="F:acyltransferase activity, transferring groups other than amino-acyl groups"/>
    <property type="evidence" value="ECO:0007669"/>
    <property type="project" value="InterPro"/>
</dbReference>
<dbReference type="PANTHER" id="PTHR43792">
    <property type="entry name" value="GNAT FAMILY, PUTATIVE (AFU_ORTHOLOGUE AFUA_3G00765)-RELATED-RELATED"/>
    <property type="match status" value="1"/>
</dbReference>
<dbReference type="KEGG" id="aser:Asera_37960"/>
<dbReference type="Gene3D" id="3.40.630.30">
    <property type="match status" value="1"/>
</dbReference>
<reference evidence="2" key="1">
    <citation type="submission" date="2020-08" db="EMBL/GenBank/DDBJ databases">
        <title>Whole genome shotgun sequence of Actinocatenispora sera NBRC 101916.</title>
        <authorList>
            <person name="Komaki H."/>
            <person name="Tamura T."/>
        </authorList>
    </citation>
    <scope>NUCLEOTIDE SEQUENCE</scope>
    <source>
        <strain evidence="2">NBRC 101916</strain>
    </source>
</reference>
<organism evidence="2 3">
    <name type="scientific">Actinocatenispora sera</name>
    <dbReference type="NCBI Taxonomy" id="390989"/>
    <lineage>
        <taxon>Bacteria</taxon>
        <taxon>Bacillati</taxon>
        <taxon>Actinomycetota</taxon>
        <taxon>Actinomycetes</taxon>
        <taxon>Micromonosporales</taxon>
        <taxon>Micromonosporaceae</taxon>
        <taxon>Actinocatenispora</taxon>
    </lineage>
</organism>
<evidence type="ECO:0000313" key="2">
    <source>
        <dbReference type="EMBL" id="BCJ29688.1"/>
    </source>
</evidence>
<dbReference type="Pfam" id="PF13302">
    <property type="entry name" value="Acetyltransf_3"/>
    <property type="match status" value="1"/>
</dbReference>
<name>A0A810L6F4_9ACTN</name>
<feature type="domain" description="N-acetyltransferase" evidence="1">
    <location>
        <begin position="16"/>
        <end position="171"/>
    </location>
</feature>
<dbReference type="PROSITE" id="PS51186">
    <property type="entry name" value="GNAT"/>
    <property type="match status" value="1"/>
</dbReference>
<gene>
    <name evidence="2" type="ORF">Asera_37960</name>
</gene>
<accession>A0A810L6F4</accession>
<dbReference type="InterPro" id="IPR000182">
    <property type="entry name" value="GNAT_dom"/>
</dbReference>
<dbReference type="InterPro" id="IPR016181">
    <property type="entry name" value="Acyl_CoA_acyltransferase"/>
</dbReference>
<dbReference type="OrthoDB" id="3533156at2"/>
<dbReference type="CDD" id="cd04301">
    <property type="entry name" value="NAT_SF"/>
    <property type="match status" value="1"/>
</dbReference>
<dbReference type="InterPro" id="IPR051531">
    <property type="entry name" value="N-acetyltransferase"/>
</dbReference>
<dbReference type="RefSeq" id="WP_030447962.1">
    <property type="nucleotide sequence ID" value="NZ_AP023354.1"/>
</dbReference>
<evidence type="ECO:0000313" key="3">
    <source>
        <dbReference type="Proteomes" id="UP000680750"/>
    </source>
</evidence>
<dbReference type="EMBL" id="AP023354">
    <property type="protein sequence ID" value="BCJ29688.1"/>
    <property type="molecule type" value="Genomic_DNA"/>
</dbReference>
<dbReference type="Proteomes" id="UP000680750">
    <property type="component" value="Chromosome"/>
</dbReference>
<keyword evidence="3" id="KW-1185">Reference proteome</keyword>
<dbReference type="AlphaFoldDB" id="A0A810L6F4"/>
<dbReference type="PANTHER" id="PTHR43792:SF1">
    <property type="entry name" value="N-ACETYLTRANSFERASE DOMAIN-CONTAINING PROTEIN"/>
    <property type="match status" value="1"/>
</dbReference>
<proteinExistence type="predicted"/>
<evidence type="ECO:0000259" key="1">
    <source>
        <dbReference type="PROSITE" id="PS51186"/>
    </source>
</evidence>
<dbReference type="SUPFAM" id="SSF55729">
    <property type="entry name" value="Acyl-CoA N-acyltransferases (Nat)"/>
    <property type="match status" value="1"/>
</dbReference>